<reference evidence="5" key="1">
    <citation type="submission" date="2017-11" db="EMBL/GenBank/DDBJ databases">
        <title>The draft genome sequence of Chromatocurvus sp. F02.</title>
        <authorList>
            <person name="Du Z.-J."/>
            <person name="Chang Y.-Q."/>
        </authorList>
    </citation>
    <scope>NUCLEOTIDE SEQUENCE [LARGE SCALE GENOMIC DNA]</scope>
    <source>
        <strain evidence="5">F02</strain>
    </source>
</reference>
<name>A0A2N5Y5I4_9GAMM</name>
<dbReference type="AlphaFoldDB" id="A0A2N5Y5I4"/>
<comment type="similarity">
    <text evidence="1">Belongs to the short-chain dehydrogenases/reductases (SDR) family.</text>
</comment>
<dbReference type="PRINTS" id="PR00080">
    <property type="entry name" value="SDRFAMILY"/>
</dbReference>
<dbReference type="GO" id="GO:0016616">
    <property type="term" value="F:oxidoreductase activity, acting on the CH-OH group of donors, NAD or NADP as acceptor"/>
    <property type="evidence" value="ECO:0007669"/>
    <property type="project" value="UniProtKB-ARBA"/>
</dbReference>
<organism evidence="4 5">
    <name type="scientific">Kineobactrum sediminis</name>
    <dbReference type="NCBI Taxonomy" id="1905677"/>
    <lineage>
        <taxon>Bacteria</taxon>
        <taxon>Pseudomonadati</taxon>
        <taxon>Pseudomonadota</taxon>
        <taxon>Gammaproteobacteria</taxon>
        <taxon>Cellvibrionales</taxon>
        <taxon>Halieaceae</taxon>
        <taxon>Kineobactrum</taxon>
    </lineage>
</organism>
<dbReference type="InterPro" id="IPR020904">
    <property type="entry name" value="Sc_DH/Rdtase_CS"/>
</dbReference>
<dbReference type="PRINTS" id="PR00081">
    <property type="entry name" value="GDHRDH"/>
</dbReference>
<feature type="signal peptide" evidence="2">
    <location>
        <begin position="1"/>
        <end position="19"/>
    </location>
</feature>
<dbReference type="InterPro" id="IPR057326">
    <property type="entry name" value="KR_dom"/>
</dbReference>
<dbReference type="EMBL" id="PKLZ01000002">
    <property type="protein sequence ID" value="PLW83656.1"/>
    <property type="molecule type" value="Genomic_DNA"/>
</dbReference>
<dbReference type="SMART" id="SM00822">
    <property type="entry name" value="PKS_KR"/>
    <property type="match status" value="1"/>
</dbReference>
<feature type="chain" id="PRO_5015002056" description="Ketoreductase domain-containing protein" evidence="2">
    <location>
        <begin position="20"/>
        <end position="302"/>
    </location>
</feature>
<dbReference type="Proteomes" id="UP000234845">
    <property type="component" value="Unassembled WGS sequence"/>
</dbReference>
<feature type="domain" description="Ketoreductase" evidence="3">
    <location>
        <begin position="52"/>
        <end position="230"/>
    </location>
</feature>
<protein>
    <recommendedName>
        <fullName evidence="3">Ketoreductase domain-containing protein</fullName>
    </recommendedName>
</protein>
<evidence type="ECO:0000256" key="2">
    <source>
        <dbReference type="SAM" id="SignalP"/>
    </source>
</evidence>
<evidence type="ECO:0000313" key="5">
    <source>
        <dbReference type="Proteomes" id="UP000234845"/>
    </source>
</evidence>
<dbReference type="PROSITE" id="PS00061">
    <property type="entry name" value="ADH_SHORT"/>
    <property type="match status" value="1"/>
</dbReference>
<comment type="caution">
    <text evidence="4">The sequence shown here is derived from an EMBL/GenBank/DDBJ whole genome shotgun (WGS) entry which is preliminary data.</text>
</comment>
<sequence length="302" mass="30430">MPPMCSTCAPTSVSCNACAACRARWALMSSTGSEVTMTDTAQQAAPFNVAGKSCFITGGTAGIGLATAQRLVAAGARVTISGRRASGQAIAEGIGAHFIALDVTDTRALAAALQATVAAQGALDILFNNAGTENTGPTIAEADGATFQGLLDLNLIAAYNTLHHGAPCMADGGSIINTASVAAMTTMPGYAQYGASKAAVVSLTRTAALELAPRGIRVNAICPGSIWSEMLPEDHPEVAAVEILCPATRIGEAGEVAALVHFLASDDSRYVSGAVIPIDGGLSAGFGYPLLQALFGDAAEQT</sequence>
<keyword evidence="5" id="KW-1185">Reference proteome</keyword>
<dbReference type="FunFam" id="3.40.50.720:FF:000084">
    <property type="entry name" value="Short-chain dehydrogenase reductase"/>
    <property type="match status" value="1"/>
</dbReference>
<dbReference type="Pfam" id="PF13561">
    <property type="entry name" value="adh_short_C2"/>
    <property type="match status" value="1"/>
</dbReference>
<proteinExistence type="inferred from homology"/>
<evidence type="ECO:0000259" key="3">
    <source>
        <dbReference type="SMART" id="SM00822"/>
    </source>
</evidence>
<keyword evidence="2" id="KW-0732">Signal</keyword>
<evidence type="ECO:0000313" key="4">
    <source>
        <dbReference type="EMBL" id="PLW83656.1"/>
    </source>
</evidence>
<dbReference type="SUPFAM" id="SSF51735">
    <property type="entry name" value="NAD(P)-binding Rossmann-fold domains"/>
    <property type="match status" value="1"/>
</dbReference>
<evidence type="ECO:0000256" key="1">
    <source>
        <dbReference type="ARBA" id="ARBA00006484"/>
    </source>
</evidence>
<dbReference type="InterPro" id="IPR036291">
    <property type="entry name" value="NAD(P)-bd_dom_sf"/>
</dbReference>
<gene>
    <name evidence="4" type="ORF">CWI75_04715</name>
</gene>
<accession>A0A2N5Y5I4</accession>
<dbReference type="PANTHER" id="PTHR42760">
    <property type="entry name" value="SHORT-CHAIN DEHYDROGENASES/REDUCTASES FAMILY MEMBER"/>
    <property type="match status" value="1"/>
</dbReference>
<dbReference type="InterPro" id="IPR002347">
    <property type="entry name" value="SDR_fam"/>
</dbReference>
<dbReference type="CDD" id="cd05233">
    <property type="entry name" value="SDR_c"/>
    <property type="match status" value="1"/>
</dbReference>
<dbReference type="Gene3D" id="3.40.50.720">
    <property type="entry name" value="NAD(P)-binding Rossmann-like Domain"/>
    <property type="match status" value="1"/>
</dbReference>